<dbReference type="Gene3D" id="2.60.120.260">
    <property type="entry name" value="Galactose-binding domain-like"/>
    <property type="match status" value="2"/>
</dbReference>
<dbReference type="GO" id="GO:0005975">
    <property type="term" value="P:carbohydrate metabolic process"/>
    <property type="evidence" value="ECO:0007669"/>
    <property type="project" value="InterPro"/>
</dbReference>
<keyword evidence="3" id="KW-0378">Hydrolase</keyword>
<feature type="domain" description="Bacterial alpha-L-rhamnosidase N-terminal" evidence="5">
    <location>
        <begin position="143"/>
        <end position="272"/>
    </location>
</feature>
<dbReference type="Gene3D" id="2.60.420.10">
    <property type="entry name" value="Maltose phosphorylase, domain 3"/>
    <property type="match status" value="1"/>
</dbReference>
<dbReference type="InterPro" id="IPR013737">
    <property type="entry name" value="Bac_rhamnosid_N"/>
</dbReference>
<evidence type="ECO:0000259" key="5">
    <source>
        <dbReference type="Pfam" id="PF08531"/>
    </source>
</evidence>
<dbReference type="Proteomes" id="UP000266172">
    <property type="component" value="Unassembled WGS sequence"/>
</dbReference>
<dbReference type="InterPro" id="IPR008902">
    <property type="entry name" value="Rhamnosid_concanavalin"/>
</dbReference>
<dbReference type="Pfam" id="PF17390">
    <property type="entry name" value="Bac_rhamnosid_C"/>
    <property type="match status" value="1"/>
</dbReference>
<evidence type="ECO:0000259" key="7">
    <source>
        <dbReference type="Pfam" id="PF17390"/>
    </source>
</evidence>
<name>A0A395VBN2_9FIRM</name>
<dbReference type="InterPro" id="IPR016007">
    <property type="entry name" value="Alpha_rhamnosid"/>
</dbReference>
<feature type="domain" description="Alpha-L-rhamnosidase concanavalin-like" evidence="4">
    <location>
        <begin position="311"/>
        <end position="417"/>
    </location>
</feature>
<dbReference type="Pfam" id="PF17389">
    <property type="entry name" value="Bac_rhamnosid6H"/>
    <property type="match status" value="1"/>
</dbReference>
<dbReference type="InterPro" id="IPR008928">
    <property type="entry name" value="6-hairpin_glycosidase_sf"/>
</dbReference>
<feature type="domain" description="Alpha-L-rhamnosidase six-hairpin glycosidase" evidence="6">
    <location>
        <begin position="424"/>
        <end position="775"/>
    </location>
</feature>
<proteinExistence type="predicted"/>
<dbReference type="InterPro" id="IPR035398">
    <property type="entry name" value="Bac_rhamnosid_C"/>
</dbReference>
<dbReference type="Pfam" id="PF08531">
    <property type="entry name" value="Bac_rhamnosid_N"/>
    <property type="match status" value="1"/>
</dbReference>
<dbReference type="GO" id="GO:0030596">
    <property type="term" value="F:alpha-L-rhamnosidase activity"/>
    <property type="evidence" value="ECO:0007669"/>
    <property type="project" value="UniProtKB-EC"/>
</dbReference>
<dbReference type="Gene3D" id="1.50.10.10">
    <property type="match status" value="1"/>
</dbReference>
<sequence length="853" mass="98246">MIQAINLKIAYMKNPIGIDEKNPVLTWKCRDAIKQSAYEIEYNVQSFGAECRETKIIRANTDIMEFRFEDNFKSRDIVSCRIRLTNENGIQGEWSEYATFEMGLLEKSDWKATFIMGDYDHEKNPKMRYPVDYFRKKFTLSGKVKHARLYMTACGLYETYLNGEKVGDQVFAPGATAFQKRAHYQVYDVTEMFSQKTNSWTIELADGFYASKTGVFGKAKTYGHEPKVMGQLEIVYEDGTVEDVCTDEKFEWSNDGPIRLADMKDGEIVDYSCTPSYSGNARTTQYDGILCASNNVPVREQERFANPTIIKCPDGHTVLDFHQNIAGYVETTLCGANGKKCQMVFGEKLDENGNFTYKNISWEGEYDTCHFQTADIICDSNKHVYKSKFTVMGFRYVLLLEWPEEIKPENFTAIAVYSDMDTSFEFASSDNMLNQIVKNTFWSVKGNFLDVPTDCPTRERAGWTGDAQLFFNTGNYMMDQRSFFHKWLQDVVDSQKENGLIYNINPSNPNNPQILEWLSVEGGAGWGDALIMIPYYYWKRYGDDSLMKKFWEPMKKCFEFYKGRMGKRNLLSLLYPPRTKFDKYLCACGRDFGEWTEPEDCAPSQYKMMIPMAEEATAYLSYDAVLMSEMAMYMKENDLADEYKKIAEKTKEAYNYYFVKDGKIETNRMCKFVRPCGLKLVDDKVRSVLLSQIVKLNRERDYKIGTGFLTTPFVFECLSEAGESDDAYRMLVNPELGWVQQINNGATTVWENWTDDASLNHYSKGACCQWIFDTVCGIKLSEQKNHFIIKPHLVSDLDEIEMSYDSVYGKVVSGWKRVDGSLRYHIVIPANTEAEVTLPGEETRVLCAGKYDL</sequence>
<evidence type="ECO:0000256" key="1">
    <source>
        <dbReference type="ARBA" id="ARBA00001445"/>
    </source>
</evidence>
<dbReference type="Gene3D" id="2.60.40.10">
    <property type="entry name" value="Immunoglobulins"/>
    <property type="match status" value="1"/>
</dbReference>
<reference evidence="8 9" key="1">
    <citation type="submission" date="2018-08" db="EMBL/GenBank/DDBJ databases">
        <title>A genome reference for cultivated species of the human gut microbiota.</title>
        <authorList>
            <person name="Zou Y."/>
            <person name="Xue W."/>
            <person name="Luo G."/>
        </authorList>
    </citation>
    <scope>NUCLEOTIDE SEQUENCE [LARGE SCALE GENOMIC DNA]</scope>
    <source>
        <strain evidence="8 9">AF22-12AC</strain>
    </source>
</reference>
<dbReference type="RefSeq" id="WP_118097037.1">
    <property type="nucleotide sequence ID" value="NZ_QRVL01000003.1"/>
</dbReference>
<protein>
    <recommendedName>
        <fullName evidence="2">alpha-L-rhamnosidase</fullName>
        <ecNumber evidence="2">3.2.1.40</ecNumber>
    </recommendedName>
</protein>
<evidence type="ECO:0000313" key="9">
    <source>
        <dbReference type="Proteomes" id="UP000266172"/>
    </source>
</evidence>
<comment type="caution">
    <text evidence="8">The sequence shown here is derived from an EMBL/GenBank/DDBJ whole genome shotgun (WGS) entry which is preliminary data.</text>
</comment>
<organism evidence="8 9">
    <name type="scientific">Roseburia hominis</name>
    <dbReference type="NCBI Taxonomy" id="301301"/>
    <lineage>
        <taxon>Bacteria</taxon>
        <taxon>Bacillati</taxon>
        <taxon>Bacillota</taxon>
        <taxon>Clostridia</taxon>
        <taxon>Lachnospirales</taxon>
        <taxon>Lachnospiraceae</taxon>
        <taxon>Roseburia</taxon>
    </lineage>
</organism>
<evidence type="ECO:0000256" key="3">
    <source>
        <dbReference type="ARBA" id="ARBA00022801"/>
    </source>
</evidence>
<accession>A0A395VBN2</accession>
<evidence type="ECO:0000259" key="6">
    <source>
        <dbReference type="Pfam" id="PF17389"/>
    </source>
</evidence>
<dbReference type="Pfam" id="PF25788">
    <property type="entry name" value="Ig_Rha78A_N"/>
    <property type="match status" value="1"/>
</dbReference>
<feature type="domain" description="Alpha-L-rhamnosidase C-terminal" evidence="7">
    <location>
        <begin position="786"/>
        <end position="844"/>
    </location>
</feature>
<dbReference type="SUPFAM" id="SSF48208">
    <property type="entry name" value="Six-hairpin glycosidases"/>
    <property type="match status" value="1"/>
</dbReference>
<dbReference type="PANTHER" id="PTHR33307">
    <property type="entry name" value="ALPHA-RHAMNOSIDASE (EUROFUNG)"/>
    <property type="match status" value="1"/>
</dbReference>
<evidence type="ECO:0000313" key="8">
    <source>
        <dbReference type="EMBL" id="RGS41272.1"/>
    </source>
</evidence>
<dbReference type="EC" id="3.2.1.40" evidence="2"/>
<dbReference type="InterPro" id="IPR012341">
    <property type="entry name" value="6hp_glycosidase-like_sf"/>
</dbReference>
<dbReference type="AlphaFoldDB" id="A0A395VBN2"/>
<dbReference type="InterPro" id="IPR013783">
    <property type="entry name" value="Ig-like_fold"/>
</dbReference>
<dbReference type="Pfam" id="PF05592">
    <property type="entry name" value="Bac_rhamnosid"/>
    <property type="match status" value="1"/>
</dbReference>
<evidence type="ECO:0000259" key="4">
    <source>
        <dbReference type="Pfam" id="PF05592"/>
    </source>
</evidence>
<dbReference type="EMBL" id="QRVL01000003">
    <property type="protein sequence ID" value="RGS41272.1"/>
    <property type="molecule type" value="Genomic_DNA"/>
</dbReference>
<dbReference type="PANTHER" id="PTHR33307:SF6">
    <property type="entry name" value="ALPHA-RHAMNOSIDASE (EUROFUNG)-RELATED"/>
    <property type="match status" value="1"/>
</dbReference>
<dbReference type="InterPro" id="IPR035396">
    <property type="entry name" value="Bac_rhamnosid6H"/>
</dbReference>
<evidence type="ECO:0000256" key="2">
    <source>
        <dbReference type="ARBA" id="ARBA00012652"/>
    </source>
</evidence>
<comment type="catalytic activity">
    <reaction evidence="1">
        <text>Hydrolysis of terminal non-reducing alpha-L-rhamnose residues in alpha-L-rhamnosides.</text>
        <dbReference type="EC" id="3.2.1.40"/>
    </reaction>
</comment>
<gene>
    <name evidence="8" type="ORF">DWX93_06350</name>
</gene>